<dbReference type="Pfam" id="PF03592">
    <property type="entry name" value="Terminase_2"/>
    <property type="match status" value="1"/>
</dbReference>
<feature type="non-terminal residue" evidence="1">
    <location>
        <position position="1"/>
    </location>
</feature>
<reference evidence="1" key="1">
    <citation type="journal article" date="2015" name="Nature">
        <title>Complex archaea that bridge the gap between prokaryotes and eukaryotes.</title>
        <authorList>
            <person name="Spang A."/>
            <person name="Saw J.H."/>
            <person name="Jorgensen S.L."/>
            <person name="Zaremba-Niedzwiedzka K."/>
            <person name="Martijn J."/>
            <person name="Lind A.E."/>
            <person name="van Eijk R."/>
            <person name="Schleper C."/>
            <person name="Guy L."/>
            <person name="Ettema T.J."/>
        </authorList>
    </citation>
    <scope>NUCLEOTIDE SEQUENCE</scope>
</reference>
<name>A0A0F9N568_9ZZZZ</name>
<dbReference type="Gene3D" id="1.10.10.1400">
    <property type="entry name" value="Terminase, small subunit, N-terminal DNA-binding domain, HTH motif"/>
    <property type="match status" value="1"/>
</dbReference>
<evidence type="ECO:0000313" key="1">
    <source>
        <dbReference type="EMBL" id="KKM83840.1"/>
    </source>
</evidence>
<dbReference type="GO" id="GO:0051276">
    <property type="term" value="P:chromosome organization"/>
    <property type="evidence" value="ECO:0007669"/>
    <property type="project" value="InterPro"/>
</dbReference>
<evidence type="ECO:0008006" key="2">
    <source>
        <dbReference type="Google" id="ProtNLM"/>
    </source>
</evidence>
<dbReference type="InterPro" id="IPR005335">
    <property type="entry name" value="Terminase_ssu"/>
</dbReference>
<dbReference type="AlphaFoldDB" id="A0A0F9N568"/>
<accession>A0A0F9N568</accession>
<gene>
    <name evidence="1" type="ORF">LCGC14_1305320</name>
</gene>
<proteinExistence type="predicted"/>
<comment type="caution">
    <text evidence="1">The sequence shown here is derived from an EMBL/GenBank/DDBJ whole genome shotgun (WGS) entry which is preliminary data.</text>
</comment>
<dbReference type="EMBL" id="LAZR01007656">
    <property type="protein sequence ID" value="KKM83840.1"/>
    <property type="molecule type" value="Genomic_DNA"/>
</dbReference>
<sequence length="201" mass="22608">GVLEDGLTERERTFAAHYFKTLGKRPGLSVIFAGYSSHLAGKHASVILRRPKVKAYLKSLWDEAESPIVMSVRERKEKLSLIARGMVGNCLDENGEIDLEAIRNMPAVKEVTIDEYTVGVKNPVKHRNIKVKLLNPVESIHELNLMGKQLRTNEGVTQDNRVINNYFTDGSVLEKLEQIGDRTRKLIGGRKEVGDAEEKQE</sequence>
<organism evidence="1">
    <name type="scientific">marine sediment metagenome</name>
    <dbReference type="NCBI Taxonomy" id="412755"/>
    <lineage>
        <taxon>unclassified sequences</taxon>
        <taxon>metagenomes</taxon>
        <taxon>ecological metagenomes</taxon>
    </lineage>
</organism>
<protein>
    <recommendedName>
        <fullName evidence="2">Terminase small subunit</fullName>
    </recommendedName>
</protein>
<dbReference type="InterPro" id="IPR038713">
    <property type="entry name" value="Terminase_Gp1_N_sf"/>
</dbReference>